<dbReference type="Pfam" id="PF20117">
    <property type="entry name" value="DUF6507"/>
    <property type="match status" value="1"/>
</dbReference>
<comment type="caution">
    <text evidence="1">The sequence shown here is derived from an EMBL/GenBank/DDBJ whole genome shotgun (WGS) entry which is preliminary data.</text>
</comment>
<name>A0ABR7STW8_9ACTN</name>
<reference evidence="1 2" key="1">
    <citation type="submission" date="2020-08" db="EMBL/GenBank/DDBJ databases">
        <title>Genemic of Streptomyces polyaspartic.</title>
        <authorList>
            <person name="Liu W."/>
        </authorList>
    </citation>
    <scope>NUCLEOTIDE SEQUENCE [LARGE SCALE GENOMIC DNA]</scope>
    <source>
        <strain evidence="1 2">TRM66268-LWL</strain>
    </source>
</reference>
<dbReference type="Proteomes" id="UP000642284">
    <property type="component" value="Unassembled WGS sequence"/>
</dbReference>
<dbReference type="InterPro" id="IPR045436">
    <property type="entry name" value="DUF6507"/>
</dbReference>
<accession>A0ABR7STW8</accession>
<dbReference type="RefSeq" id="WP_187818430.1">
    <property type="nucleotide sequence ID" value="NZ_JACTVJ010000023.1"/>
</dbReference>
<evidence type="ECO:0000313" key="2">
    <source>
        <dbReference type="Proteomes" id="UP000642284"/>
    </source>
</evidence>
<organism evidence="1 2">
    <name type="scientific">Streptomyces polyasparticus</name>
    <dbReference type="NCBI Taxonomy" id="2767826"/>
    <lineage>
        <taxon>Bacteria</taxon>
        <taxon>Bacillati</taxon>
        <taxon>Actinomycetota</taxon>
        <taxon>Actinomycetes</taxon>
        <taxon>Kitasatosporales</taxon>
        <taxon>Streptomycetaceae</taxon>
        <taxon>Streptomyces</taxon>
    </lineage>
</organism>
<evidence type="ECO:0008006" key="3">
    <source>
        <dbReference type="Google" id="ProtNLM"/>
    </source>
</evidence>
<keyword evidence="2" id="KW-1185">Reference proteome</keyword>
<gene>
    <name evidence="1" type="ORF">H9Y04_36185</name>
</gene>
<evidence type="ECO:0000313" key="1">
    <source>
        <dbReference type="EMBL" id="MBC9717986.1"/>
    </source>
</evidence>
<dbReference type="EMBL" id="JACTVJ010000023">
    <property type="protein sequence ID" value="MBC9717986.1"/>
    <property type="molecule type" value="Genomic_DNA"/>
</dbReference>
<proteinExistence type="predicted"/>
<protein>
    <recommendedName>
        <fullName evidence="3">ESX-1 secretion-associated protein</fullName>
    </recommendedName>
</protein>
<sequence>MTGWDIRPSGVQSILSLVGDAADGLEKDVKAYGTNMESAATSAGTISGLYCGEAPVGPVAVALANFAKDTENMIKFMAARTGKTMEGTVKATTEYVEGDVEMAAEAQRKALAAPDLSELPGGGKQDSK</sequence>